<dbReference type="Pfam" id="PF01814">
    <property type="entry name" value="Hemerythrin"/>
    <property type="match status" value="1"/>
</dbReference>
<organism evidence="2 3">
    <name type="scientific">Mycolicibacterium fluoranthenivorans</name>
    <dbReference type="NCBI Taxonomy" id="258505"/>
    <lineage>
        <taxon>Bacteria</taxon>
        <taxon>Bacillati</taxon>
        <taxon>Actinomycetota</taxon>
        <taxon>Actinomycetes</taxon>
        <taxon>Mycobacteriales</taxon>
        <taxon>Mycobacteriaceae</taxon>
        <taxon>Mycolicibacterium</taxon>
    </lineage>
</organism>
<evidence type="ECO:0000313" key="3">
    <source>
        <dbReference type="Proteomes" id="UP000199707"/>
    </source>
</evidence>
<dbReference type="InterPro" id="IPR012312">
    <property type="entry name" value="Hemerythrin-like"/>
</dbReference>
<gene>
    <name evidence="2" type="ORF">SAMN02799620_01528</name>
</gene>
<dbReference type="Gene3D" id="1.20.120.520">
    <property type="entry name" value="nmb1532 protein domain like"/>
    <property type="match status" value="1"/>
</dbReference>
<evidence type="ECO:0000313" key="2">
    <source>
        <dbReference type="EMBL" id="SCX11198.1"/>
    </source>
</evidence>
<accession>A0A1G4VU79</accession>
<dbReference type="AlphaFoldDB" id="A0A1G4VU79"/>
<evidence type="ECO:0000259" key="1">
    <source>
        <dbReference type="Pfam" id="PF01814"/>
    </source>
</evidence>
<name>A0A1G4VU79_9MYCO</name>
<dbReference type="Proteomes" id="UP000199707">
    <property type="component" value="Unassembled WGS sequence"/>
</dbReference>
<sequence length="220" mass="23917">MNSSPKSAQQSTEPDLSGITMAHRAMINDVGRLAELLAAVAGGAHTCAHPKDVTRYVHLLCESIHHHHTVEDEVLWPIVTASAGSFVDLSELTDDHAALDPRLDRITSLATAFGKAPGPTTAAPLATALADLHQRVCEHIADEERELFGVIRRHVSVTDWAIVEKAAQRAGRMSFDGPRIVGAATEAEYAQLAAEANPLLIGFIKLMSRRHKRFEHRVFG</sequence>
<proteinExistence type="predicted"/>
<dbReference type="EMBL" id="FMUB01000003">
    <property type="protein sequence ID" value="SCX11198.1"/>
    <property type="molecule type" value="Genomic_DNA"/>
</dbReference>
<protein>
    <submittedName>
        <fullName evidence="2">Hemerythrin HHE cation binding domain-containing protein</fullName>
    </submittedName>
</protein>
<dbReference type="STRING" id="1502745.SAMN02799620_01528"/>
<dbReference type="RefSeq" id="WP_090355217.1">
    <property type="nucleotide sequence ID" value="NZ_FMUB01000003.1"/>
</dbReference>
<reference evidence="3" key="1">
    <citation type="submission" date="2016-10" db="EMBL/GenBank/DDBJ databases">
        <authorList>
            <person name="Varghese N."/>
            <person name="Submissions S."/>
        </authorList>
    </citation>
    <scope>NUCLEOTIDE SEQUENCE [LARGE SCALE GENOMIC DNA]</scope>
    <source>
        <strain evidence="3">UNC267MFSha1.1M11</strain>
    </source>
</reference>
<feature type="domain" description="Hemerythrin-like" evidence="1">
    <location>
        <begin position="19"/>
        <end position="150"/>
    </location>
</feature>
<dbReference type="CDD" id="cd12108">
    <property type="entry name" value="Hr-like"/>
    <property type="match status" value="1"/>
</dbReference>